<protein>
    <recommendedName>
        <fullName evidence="3">DUF2750 domain-containing protein</fullName>
    </recommendedName>
</protein>
<evidence type="ECO:0000313" key="1">
    <source>
        <dbReference type="EMBL" id="GAC12002.1"/>
    </source>
</evidence>
<sequence>MSLGSQISAFCKDVKKHQEVWLIEFEEDQFLEWIEEDGTRVLPIWSTESRVERTLQRLDQFGNGTPCGFTFDSFVEEWLPELKEAGIKLGPNWAGDNLTGTTLFPDELIGRIERC</sequence>
<dbReference type="RefSeq" id="WP_007991286.1">
    <property type="nucleotide sequence ID" value="NZ_BAEM01000053.1"/>
</dbReference>
<proteinExistence type="predicted"/>
<comment type="caution">
    <text evidence="1">The sequence shown here is derived from an EMBL/GenBank/DDBJ whole genome shotgun (WGS) entry which is preliminary data.</text>
</comment>
<name>A0AAV3V5L2_9ALTE</name>
<dbReference type="Proteomes" id="UP000006320">
    <property type="component" value="Unassembled WGS sequence"/>
</dbReference>
<dbReference type="InterPro" id="IPR021284">
    <property type="entry name" value="DUF2750"/>
</dbReference>
<dbReference type="Pfam" id="PF11042">
    <property type="entry name" value="DUF2750"/>
    <property type="match status" value="1"/>
</dbReference>
<dbReference type="AlphaFoldDB" id="A0AAV3V5L2"/>
<accession>A0AAV3V5L2</accession>
<evidence type="ECO:0000313" key="2">
    <source>
        <dbReference type="Proteomes" id="UP000006320"/>
    </source>
</evidence>
<gene>
    <name evidence="1" type="ORF">GCHA_4076</name>
</gene>
<dbReference type="EMBL" id="BAEM01000053">
    <property type="protein sequence ID" value="GAC12002.1"/>
    <property type="molecule type" value="Genomic_DNA"/>
</dbReference>
<evidence type="ECO:0008006" key="3">
    <source>
        <dbReference type="Google" id="ProtNLM"/>
    </source>
</evidence>
<organism evidence="1 2">
    <name type="scientific">Paraglaciecola chathamensis S18K6</name>
    <dbReference type="NCBI Taxonomy" id="1127672"/>
    <lineage>
        <taxon>Bacteria</taxon>
        <taxon>Pseudomonadati</taxon>
        <taxon>Pseudomonadota</taxon>
        <taxon>Gammaproteobacteria</taxon>
        <taxon>Alteromonadales</taxon>
        <taxon>Alteromonadaceae</taxon>
        <taxon>Paraglaciecola</taxon>
    </lineage>
</organism>
<reference evidence="1 2" key="1">
    <citation type="journal article" date="2017" name="Antonie Van Leeuwenhoek">
        <title>Rhizobium rhizosphaerae sp. nov., a novel species isolated from rice rhizosphere.</title>
        <authorList>
            <person name="Zhao J.J."/>
            <person name="Zhang J."/>
            <person name="Zhang R.J."/>
            <person name="Zhang C.W."/>
            <person name="Yin H.Q."/>
            <person name="Zhang X.X."/>
        </authorList>
    </citation>
    <scope>NUCLEOTIDE SEQUENCE [LARGE SCALE GENOMIC DNA]</scope>
    <source>
        <strain evidence="1 2">S18K6</strain>
    </source>
</reference>